<name>A0A2N5XVF7_9HYPH</name>
<dbReference type="CDD" id="cd08512">
    <property type="entry name" value="PBP2_NikA_DppA_OppA_like_7"/>
    <property type="match status" value="1"/>
</dbReference>
<keyword evidence="3" id="KW-0732">Signal</keyword>
<evidence type="ECO:0000259" key="4">
    <source>
        <dbReference type="Pfam" id="PF00496"/>
    </source>
</evidence>
<dbReference type="GO" id="GO:1904680">
    <property type="term" value="F:peptide transmembrane transporter activity"/>
    <property type="evidence" value="ECO:0007669"/>
    <property type="project" value="TreeGrafter"/>
</dbReference>
<accession>A0A2N5XVF7</accession>
<comment type="caution">
    <text evidence="5">The sequence shown here is derived from an EMBL/GenBank/DDBJ whole genome shotgun (WGS) entry which is preliminary data.</text>
</comment>
<dbReference type="Pfam" id="PF00496">
    <property type="entry name" value="SBP_bac_5"/>
    <property type="match status" value="1"/>
</dbReference>
<evidence type="ECO:0000256" key="2">
    <source>
        <dbReference type="ARBA" id="ARBA00005695"/>
    </source>
</evidence>
<dbReference type="Gene3D" id="3.40.190.10">
    <property type="entry name" value="Periplasmic binding protein-like II"/>
    <property type="match status" value="1"/>
</dbReference>
<proteinExistence type="inferred from homology"/>
<dbReference type="OrthoDB" id="9803988at2"/>
<dbReference type="GO" id="GO:0015833">
    <property type="term" value="P:peptide transport"/>
    <property type="evidence" value="ECO:0007669"/>
    <property type="project" value="TreeGrafter"/>
</dbReference>
<dbReference type="InterPro" id="IPR000914">
    <property type="entry name" value="SBP_5_dom"/>
</dbReference>
<dbReference type="InterPro" id="IPR030678">
    <property type="entry name" value="Peptide/Ni-bd"/>
</dbReference>
<dbReference type="Proteomes" id="UP000234881">
    <property type="component" value="Unassembled WGS sequence"/>
</dbReference>
<feature type="signal peptide" evidence="3">
    <location>
        <begin position="1"/>
        <end position="33"/>
    </location>
</feature>
<evidence type="ECO:0000256" key="1">
    <source>
        <dbReference type="ARBA" id="ARBA00004418"/>
    </source>
</evidence>
<dbReference type="PIRSF" id="PIRSF002741">
    <property type="entry name" value="MppA"/>
    <property type="match status" value="1"/>
</dbReference>
<protein>
    <submittedName>
        <fullName evidence="5">ABC transporter substrate-binding protein</fullName>
    </submittedName>
</protein>
<comment type="subcellular location">
    <subcellularLocation>
        <location evidence="1">Periplasm</location>
    </subcellularLocation>
</comment>
<dbReference type="Gene3D" id="3.10.105.10">
    <property type="entry name" value="Dipeptide-binding Protein, Domain 3"/>
    <property type="match status" value="1"/>
</dbReference>
<dbReference type="AlphaFoldDB" id="A0A2N5XVF7"/>
<dbReference type="SUPFAM" id="SSF53850">
    <property type="entry name" value="Periplasmic binding protein-like II"/>
    <property type="match status" value="1"/>
</dbReference>
<evidence type="ECO:0000256" key="3">
    <source>
        <dbReference type="SAM" id="SignalP"/>
    </source>
</evidence>
<gene>
    <name evidence="5" type="ORF">C0081_04180</name>
</gene>
<dbReference type="PANTHER" id="PTHR30290">
    <property type="entry name" value="PERIPLASMIC BINDING COMPONENT OF ABC TRANSPORTER"/>
    <property type="match status" value="1"/>
</dbReference>
<dbReference type="GO" id="GO:0030288">
    <property type="term" value="C:outer membrane-bounded periplasmic space"/>
    <property type="evidence" value="ECO:0007669"/>
    <property type="project" value="UniProtKB-ARBA"/>
</dbReference>
<feature type="domain" description="Solute-binding protein family 5" evidence="4">
    <location>
        <begin position="83"/>
        <end position="450"/>
    </location>
</feature>
<feature type="chain" id="PRO_5014937530" evidence="3">
    <location>
        <begin position="34"/>
        <end position="539"/>
    </location>
</feature>
<evidence type="ECO:0000313" key="5">
    <source>
        <dbReference type="EMBL" id="PLW78493.1"/>
    </source>
</evidence>
<comment type="similarity">
    <text evidence="2">Belongs to the bacterial solute-binding protein 5 family.</text>
</comment>
<organism evidence="5 6">
    <name type="scientific">Cohaesibacter celericrescens</name>
    <dbReference type="NCBI Taxonomy" id="2067669"/>
    <lineage>
        <taxon>Bacteria</taxon>
        <taxon>Pseudomonadati</taxon>
        <taxon>Pseudomonadota</taxon>
        <taxon>Alphaproteobacteria</taxon>
        <taxon>Hyphomicrobiales</taxon>
        <taxon>Cohaesibacteraceae</taxon>
    </lineage>
</organism>
<dbReference type="GO" id="GO:0043190">
    <property type="term" value="C:ATP-binding cassette (ABC) transporter complex"/>
    <property type="evidence" value="ECO:0007669"/>
    <property type="project" value="InterPro"/>
</dbReference>
<sequence length="539" mass="58853">MSRGSNIVNFSSTFKSVSLAALLAASVAIPAIAETPKDTFVIARNTADAITLDPAECFEFTGGRIVANLYERLFLFEPDNLTKLVGGIAESYDFSEDGKTITVKLRDGLTFHSGNPVTANDVAYSLGRAVKLNKTPAFIITQIGWTPENIADAVKAVDDSTVEIKILANMSPALVLNLLSSGVSSIVDMKEVQAHEVDGDMGYAWLKDHSAGSGPYKLKTWKANELVLLDAFEDYRHGAPAMKRVAIRHVAEPSAQRLLLEKGDVDAAMELTADQLKGLAGNPDVSAEQYPKGYLMYLAVNMENPILSKPKVREALHYIPDYDGMVGSFLDGQYKIHQNFWPGGMWAAVNDNPYKQDLAKAKALVAEAGVEPGAKITIDTLNKSPFTEVAQSVQASLKEIGIESEIILSDGKTLWPKYRARKHELIVARWGPDYSDPHSNADAFAHNPDNSFEAKLTGKLTWRNAWDAKGLTELTDQAASESDPAKREAIYATLQKMVREDSAFTVMFQAIGTFGQRSNVKGFVNGATSDQAYYRTVTK</sequence>
<dbReference type="InterPro" id="IPR039424">
    <property type="entry name" value="SBP_5"/>
</dbReference>
<dbReference type="PANTHER" id="PTHR30290:SF34">
    <property type="entry name" value="ABC TRANSPORTER, PERIPLASMIC OLIGO-PEPTIDE BINDING PROTEIN, PUTATIVE-RELATED"/>
    <property type="match status" value="1"/>
</dbReference>
<dbReference type="EMBL" id="PKUQ01000005">
    <property type="protein sequence ID" value="PLW78493.1"/>
    <property type="molecule type" value="Genomic_DNA"/>
</dbReference>
<evidence type="ECO:0000313" key="6">
    <source>
        <dbReference type="Proteomes" id="UP000234881"/>
    </source>
</evidence>
<dbReference type="Gene3D" id="3.90.76.10">
    <property type="entry name" value="Dipeptide-binding Protein, Domain 1"/>
    <property type="match status" value="1"/>
</dbReference>
<keyword evidence="6" id="KW-1185">Reference proteome</keyword>
<reference evidence="5 6" key="1">
    <citation type="submission" date="2018-01" db="EMBL/GenBank/DDBJ databases">
        <title>The draft genome sequence of Cohaesibacter sp. H1304.</title>
        <authorList>
            <person name="Wang N.-N."/>
            <person name="Du Z.-J."/>
        </authorList>
    </citation>
    <scope>NUCLEOTIDE SEQUENCE [LARGE SCALE GENOMIC DNA]</scope>
    <source>
        <strain evidence="5 6">H1304</strain>
    </source>
</reference>